<dbReference type="HAMAP" id="MF_01442">
    <property type="entry name" value="Coproheme_decarbox_1"/>
    <property type="match status" value="1"/>
</dbReference>
<keyword evidence="6 12" id="KW-0408">Iron</keyword>
<organism evidence="13 14">
    <name type="scientific">Candidatus Reconcilbacillus cellulovorans</name>
    <dbReference type="NCBI Taxonomy" id="1906605"/>
    <lineage>
        <taxon>Bacteria</taxon>
        <taxon>Bacillati</taxon>
        <taxon>Bacillota</taxon>
        <taxon>Bacilli</taxon>
        <taxon>Bacillales</taxon>
        <taxon>Paenibacillaceae</taxon>
        <taxon>Candidatus Reconcilbacillus</taxon>
    </lineage>
</organism>
<dbReference type="InterPro" id="IPR031332">
    <property type="entry name" value="CHDC"/>
</dbReference>
<comment type="catalytic activity">
    <reaction evidence="12">
        <text>Fe-coproporphyrin III + H2O2 + H(+) = harderoheme III + CO2 + 2 H2O</text>
        <dbReference type="Rhea" id="RHEA:57940"/>
        <dbReference type="ChEBI" id="CHEBI:15377"/>
        <dbReference type="ChEBI" id="CHEBI:15378"/>
        <dbReference type="ChEBI" id="CHEBI:16240"/>
        <dbReference type="ChEBI" id="CHEBI:16526"/>
        <dbReference type="ChEBI" id="CHEBI:68438"/>
        <dbReference type="ChEBI" id="CHEBI:142463"/>
    </reaction>
</comment>
<dbReference type="PANTHER" id="PTHR36843:SF1">
    <property type="entry name" value="COPROHEME DECARBOXYLASE"/>
    <property type="match status" value="1"/>
</dbReference>
<name>A0A2A6DYI2_9BACL</name>
<evidence type="ECO:0000313" key="13">
    <source>
        <dbReference type="EMBL" id="PDO09851.1"/>
    </source>
</evidence>
<dbReference type="EC" id="1.3.98.5" evidence="11 12"/>
<feature type="active site" evidence="12">
    <location>
        <position position="144"/>
    </location>
</feature>
<comment type="pathway">
    <text evidence="12">Porphyrin-containing compound metabolism; protoheme biosynthesis.</text>
</comment>
<evidence type="ECO:0000256" key="6">
    <source>
        <dbReference type="ARBA" id="ARBA00023004"/>
    </source>
</evidence>
<proteinExistence type="inferred from homology"/>
<evidence type="ECO:0000256" key="10">
    <source>
        <dbReference type="ARBA" id="ARBA00049896"/>
    </source>
</evidence>
<feature type="binding site" evidence="12">
    <location>
        <position position="222"/>
    </location>
    <ligand>
        <name>Fe-coproporphyrin III</name>
        <dbReference type="ChEBI" id="CHEBI:68438"/>
    </ligand>
</feature>
<dbReference type="NCBIfam" id="NF008913">
    <property type="entry name" value="PRK12276.1"/>
    <property type="match status" value="1"/>
</dbReference>
<dbReference type="Gene3D" id="3.30.70.1030">
    <property type="entry name" value="Apc35880, domain 1"/>
    <property type="match status" value="2"/>
</dbReference>
<dbReference type="GO" id="GO:0046872">
    <property type="term" value="F:metal ion binding"/>
    <property type="evidence" value="ECO:0007669"/>
    <property type="project" value="UniProtKB-KW"/>
</dbReference>
<dbReference type="PANTHER" id="PTHR36843">
    <property type="entry name" value="HEME-DEPENDENT PEROXIDASE YWFI-RELATED"/>
    <property type="match status" value="1"/>
</dbReference>
<evidence type="ECO:0000256" key="11">
    <source>
        <dbReference type="ARBA" id="ARBA00050019"/>
    </source>
</evidence>
<comment type="catalytic activity">
    <reaction evidence="12">
        <text>harderoheme III + H2O2 + H(+) = heme b + CO2 + 2 H2O</text>
        <dbReference type="Rhea" id="RHEA:57944"/>
        <dbReference type="ChEBI" id="CHEBI:15377"/>
        <dbReference type="ChEBI" id="CHEBI:15378"/>
        <dbReference type="ChEBI" id="CHEBI:16240"/>
        <dbReference type="ChEBI" id="CHEBI:16526"/>
        <dbReference type="ChEBI" id="CHEBI:60344"/>
        <dbReference type="ChEBI" id="CHEBI:142463"/>
    </reaction>
</comment>
<evidence type="ECO:0000256" key="1">
    <source>
        <dbReference type="ARBA" id="ARBA00009276"/>
    </source>
</evidence>
<evidence type="ECO:0000256" key="3">
    <source>
        <dbReference type="ARBA" id="ARBA00022617"/>
    </source>
</evidence>
<evidence type="ECO:0000256" key="4">
    <source>
        <dbReference type="ARBA" id="ARBA00022723"/>
    </source>
</evidence>
<feature type="binding site" evidence="12">
    <location>
        <begin position="144"/>
        <end position="148"/>
    </location>
    <ligand>
        <name>Fe-coproporphyrin III</name>
        <dbReference type="ChEBI" id="CHEBI:68438"/>
    </ligand>
</feature>
<gene>
    <name evidence="12" type="primary">chdC</name>
    <name evidence="13" type="ORF">BLM47_10370</name>
</gene>
<protein>
    <recommendedName>
        <fullName evidence="2 12">Coproheme decarboxylase</fullName>
        <ecNumber evidence="11 12">1.3.98.5</ecNumber>
    </recommendedName>
    <alternativeName>
        <fullName evidence="8 12">Coproheme III oxidative decarboxylase</fullName>
    </alternativeName>
    <alternativeName>
        <fullName evidence="9 12">Hydrogen peroxide-dependent heme synthase</fullName>
    </alternativeName>
</protein>
<evidence type="ECO:0000256" key="8">
    <source>
        <dbReference type="ARBA" id="ARBA00029882"/>
    </source>
</evidence>
<evidence type="ECO:0000313" key="14">
    <source>
        <dbReference type="Proteomes" id="UP000243688"/>
    </source>
</evidence>
<evidence type="ECO:0000256" key="7">
    <source>
        <dbReference type="ARBA" id="ARBA00023133"/>
    </source>
</evidence>
<dbReference type="InterPro" id="IPR011008">
    <property type="entry name" value="Dimeric_a/b-barrel"/>
</dbReference>
<comment type="function">
    <text evidence="12">Involved in coproporphyrin-dependent heme b biosynthesis. Catalyzes the decarboxylation of Fe-coproporphyrin III (coproheme) to heme b (protoheme IX), the last step of the pathway. The reaction occurs in a stepwise manner with a three-propionate intermediate.</text>
</comment>
<keyword evidence="13" id="KW-0575">Peroxidase</keyword>
<dbReference type="InterPro" id="IPR010644">
    <property type="entry name" value="ChdC/CLD"/>
</dbReference>
<dbReference type="Proteomes" id="UP000243688">
    <property type="component" value="Unassembled WGS sequence"/>
</dbReference>
<keyword evidence="5 12" id="KW-0560">Oxidoreductase</keyword>
<evidence type="ECO:0000256" key="2">
    <source>
        <dbReference type="ARBA" id="ARBA00014413"/>
    </source>
</evidence>
<dbReference type="GO" id="GO:0020037">
    <property type="term" value="F:heme binding"/>
    <property type="evidence" value="ECO:0007669"/>
    <property type="project" value="InterPro"/>
</dbReference>
<evidence type="ECO:0000256" key="9">
    <source>
        <dbReference type="ARBA" id="ARBA00030236"/>
    </source>
</evidence>
<comment type="catalytic activity">
    <reaction evidence="10">
        <text>Fe-coproporphyrin III + 2 H2O2 + 2 H(+) = heme b + 2 CO2 + 4 H2O</text>
        <dbReference type="Rhea" id="RHEA:56516"/>
        <dbReference type="ChEBI" id="CHEBI:15377"/>
        <dbReference type="ChEBI" id="CHEBI:15378"/>
        <dbReference type="ChEBI" id="CHEBI:16240"/>
        <dbReference type="ChEBI" id="CHEBI:16526"/>
        <dbReference type="ChEBI" id="CHEBI:60344"/>
        <dbReference type="ChEBI" id="CHEBI:68438"/>
        <dbReference type="EC" id="1.3.98.5"/>
    </reaction>
    <physiologicalReaction direction="left-to-right" evidence="10">
        <dbReference type="Rhea" id="RHEA:56517"/>
    </physiologicalReaction>
</comment>
<feature type="binding site" description="axial binding residue" evidence="12">
    <location>
        <position position="171"/>
    </location>
    <ligand>
        <name>Fe-coproporphyrin III</name>
        <dbReference type="ChEBI" id="CHEBI:68438"/>
    </ligand>
    <ligandPart>
        <name>Fe</name>
        <dbReference type="ChEBI" id="CHEBI:18248"/>
    </ligandPart>
</feature>
<comment type="cofactor">
    <cofactor evidence="12">
        <name>Fe-coproporphyrin III</name>
        <dbReference type="ChEBI" id="CHEBI:68438"/>
    </cofactor>
    <text evidence="12">Fe-coproporphyrin III acts as both substrate and redox cofactor.</text>
</comment>
<evidence type="ECO:0000256" key="12">
    <source>
        <dbReference type="HAMAP-Rule" id="MF_01442"/>
    </source>
</evidence>
<dbReference type="EMBL" id="MOXJ01000026">
    <property type="protein sequence ID" value="PDO09851.1"/>
    <property type="molecule type" value="Genomic_DNA"/>
</dbReference>
<sequence length="248" mass="29030">MSEPVQTLEGWYALHDFRFIDWNVWKSWTSERRERALRELFEAVAQYRRAESEKRGSFAWYAIVGQKADMLFLHLRETLEQLNDIENAFNKTAFAEATRPAYSFVSVVELSGYTAKPGADPREDPEIAARLYPILPKTEYVCFYPMNKRRLGEDNWYMLPIDRRRELMRSHGAIGRKYHGVVRQIITGSVGLDDWEWGVTLFSDDALQFKKLVYEMRFDEASARFAEFGPFFVGRRLDEKPAADMLAL</sequence>
<dbReference type="GO" id="GO:0016634">
    <property type="term" value="F:oxidoreductase activity, acting on the CH-CH group of donors, oxygen as acceptor"/>
    <property type="evidence" value="ECO:0007669"/>
    <property type="project" value="UniProtKB-UniRule"/>
</dbReference>
<reference evidence="13 14" key="1">
    <citation type="submission" date="2016-12" db="EMBL/GenBank/DDBJ databases">
        <title>Candidatus Reconcilibacillus cellulovorans genome.</title>
        <authorList>
            <person name="Kolinko S."/>
            <person name="Wu Y.-W."/>
            <person name="Tachea F."/>
            <person name="Denzel E."/>
            <person name="Hiras J."/>
            <person name="Baecker N."/>
            <person name="Chan L.J."/>
            <person name="Eichorst S.A."/>
            <person name="Frey D."/>
            <person name="Adams P.D."/>
            <person name="Pray T."/>
            <person name="Tanjore D."/>
            <person name="Petzold C.J."/>
            <person name="Gladden J.M."/>
            <person name="Simmons B.A."/>
            <person name="Singer S.W."/>
        </authorList>
    </citation>
    <scope>NUCLEOTIDE SEQUENCE [LARGE SCALE GENOMIC DNA]</scope>
    <source>
        <strain evidence="13">JTherm</strain>
    </source>
</reference>
<keyword evidence="3 12" id="KW-0349">Heme</keyword>
<keyword evidence="4 12" id="KW-0479">Metal-binding</keyword>
<comment type="caution">
    <text evidence="13">The sequence shown here is derived from an EMBL/GenBank/DDBJ whole genome shotgun (WGS) entry which is preliminary data.</text>
</comment>
<feature type="binding site" evidence="12">
    <location>
        <position position="130"/>
    </location>
    <ligand>
        <name>Fe-coproporphyrin III</name>
        <dbReference type="ChEBI" id="CHEBI:68438"/>
    </ligand>
</feature>
<keyword evidence="7 12" id="KW-0350">Heme biosynthesis</keyword>
<evidence type="ECO:0000256" key="5">
    <source>
        <dbReference type="ARBA" id="ARBA00023002"/>
    </source>
</evidence>
<dbReference type="Pfam" id="PF06778">
    <property type="entry name" value="Chlor_dismutase"/>
    <property type="match status" value="1"/>
</dbReference>
<comment type="similarity">
    <text evidence="1 12">Belongs to the ChdC family. Type 1 subfamily.</text>
</comment>
<dbReference type="GO" id="GO:0004601">
    <property type="term" value="F:peroxidase activity"/>
    <property type="evidence" value="ECO:0007669"/>
    <property type="project" value="UniProtKB-KW"/>
</dbReference>
<feature type="binding site" evidence="12">
    <location>
        <position position="184"/>
    </location>
    <ligand>
        <name>Fe-coproporphyrin III</name>
        <dbReference type="ChEBI" id="CHEBI:68438"/>
    </ligand>
</feature>
<dbReference type="GO" id="GO:0006785">
    <property type="term" value="P:heme B biosynthetic process"/>
    <property type="evidence" value="ECO:0007669"/>
    <property type="project" value="UniProtKB-UniRule"/>
</dbReference>
<accession>A0A2A6DYI2</accession>
<dbReference type="AlphaFoldDB" id="A0A2A6DYI2"/>
<dbReference type="SUPFAM" id="SSF54909">
    <property type="entry name" value="Dimeric alpha+beta barrel"/>
    <property type="match status" value="1"/>
</dbReference>